<dbReference type="GO" id="GO:0031902">
    <property type="term" value="C:late endosome membrane"/>
    <property type="evidence" value="ECO:0007669"/>
    <property type="project" value="TreeGrafter"/>
</dbReference>
<dbReference type="PANTHER" id="PTHR34009:SF2">
    <property type="entry name" value="PROTEIN STAR"/>
    <property type="match status" value="1"/>
</dbReference>
<dbReference type="GO" id="GO:0006888">
    <property type="term" value="P:endoplasmic reticulum to Golgi vesicle-mediated transport"/>
    <property type="evidence" value="ECO:0007669"/>
    <property type="project" value="TreeGrafter"/>
</dbReference>
<gene>
    <name evidence="2" type="ORF">FOZ60_015667</name>
</gene>
<dbReference type="OrthoDB" id="2139606at2759"/>
<dbReference type="GO" id="GO:0005794">
    <property type="term" value="C:Golgi apparatus"/>
    <property type="evidence" value="ECO:0007669"/>
    <property type="project" value="TreeGrafter"/>
</dbReference>
<dbReference type="GO" id="GO:0005886">
    <property type="term" value="C:plasma membrane"/>
    <property type="evidence" value="ECO:0007669"/>
    <property type="project" value="TreeGrafter"/>
</dbReference>
<dbReference type="PANTHER" id="PTHR34009">
    <property type="entry name" value="PROTEIN STAR"/>
    <property type="match status" value="1"/>
</dbReference>
<accession>A0A7J6PLI4</accession>
<dbReference type="Gene3D" id="3.40.50.150">
    <property type="entry name" value="Vaccinia Virus protein VP39"/>
    <property type="match status" value="1"/>
</dbReference>
<dbReference type="Proteomes" id="UP000541610">
    <property type="component" value="Unassembled WGS sequence"/>
</dbReference>
<feature type="domain" description="Methyltransferase FkbM" evidence="1">
    <location>
        <begin position="214"/>
        <end position="379"/>
    </location>
</feature>
<comment type="caution">
    <text evidence="2">The sequence shown here is derived from an EMBL/GenBank/DDBJ whole genome shotgun (WGS) entry which is preliminary data.</text>
</comment>
<reference evidence="2 3" key="1">
    <citation type="submission" date="2020-04" db="EMBL/GenBank/DDBJ databases">
        <title>Perkinsus olseni comparative genomics.</title>
        <authorList>
            <person name="Bogema D.R."/>
        </authorList>
    </citation>
    <scope>NUCLEOTIDE SEQUENCE [LARGE SCALE GENOMIC DNA]</scope>
    <source>
        <strain evidence="2">00978-12</strain>
    </source>
</reference>
<name>A0A7J6PLI4_PEROL</name>
<dbReference type="EMBL" id="JABANP010000008">
    <property type="protein sequence ID" value="KAF4696767.1"/>
    <property type="molecule type" value="Genomic_DNA"/>
</dbReference>
<dbReference type="Pfam" id="PF05050">
    <property type="entry name" value="Methyltransf_21"/>
    <property type="match status" value="1"/>
</dbReference>
<dbReference type="SUPFAM" id="SSF53335">
    <property type="entry name" value="S-adenosyl-L-methionine-dependent methyltransferases"/>
    <property type="match status" value="1"/>
</dbReference>
<dbReference type="InterPro" id="IPR029063">
    <property type="entry name" value="SAM-dependent_MTases_sf"/>
</dbReference>
<dbReference type="GO" id="GO:0016197">
    <property type="term" value="P:endosomal transport"/>
    <property type="evidence" value="ECO:0007669"/>
    <property type="project" value="TreeGrafter"/>
</dbReference>
<sequence>MLKHLALFYTVPASHGAFDFDESMLQALGHTRDFLNRTVFDGDMAYGAHGFTWGAAVGQEPSVCFMSIGHFSHAYFEQLAMQYRDLPLAVIEPDVFQEFSEPYLRRVRELTKRKIVSYPDVKSVQHLTGHCDVVVFSHDSLRFSFEKIKPLLEARQEIVLLFNLNGCTRETSTELTDNYQYAPRGKSQWHQDWFVYHNVLKYLPSERLRGTFLDIGAADPFLLSNSVVFERCLGWQGVCIEPNPRAAVLLDVYRENCTVVPVCLWSNDSEWSFEQGLELSTLHSPSEGKWTESWVDEDTWRREGFMALRRAQTSAIGGVNLYDAKCFTLRSLSAMLGGIHADVISVDVEGAEVELFRGVGDLFSLTGALVAIIETRGATSFQIDQLLMPSGYVKLAMVGQDSIFVHLSVLQYLKNVSYPNSLQSSSGRLWTYEAFQRRFADLDEDDKREGLMLRLGLVLLKCSLTAIAEPELAPAWCDDREDVGLNVFMLWPWRKEEFTGLQYSAIDSVLFNYPLARVLLVSNDLSQDMFAGHLSQGYCVSIVPTSLHTAVELIASTMGPSLDDSLLNQWVELVTRDPEKHFLLVYHLAVYALQLQKGGLYVPMDGMLLNTLEYVLPPSLAPRLATTTIWMELYVSPEGVSDGAVLSREDFENTVWQRSSDVFNVLASTYYSPVSAVLFCNTRRSKYMVPGLHPALTKRGREYALLEGVEGCTSSDRCPADRASIREVDAIIVVQQVLPCWLMAEPKFPDLWKNFGSLESLSARDNDLFSPALDSGAPGLLNPMPLSVASLAMIHFDLGLRPGGTRARVLFTDTRPPNVSLRSPRDHIRRHMVPDQLQLHEFQIWEGGLPGAVGGYRTFKNLRRGFQPARGEWAVCGTPREVNAAVDLLSYEPTFLDSFVTMSISAVLGDNLTLALVEPARLITVVAHSAERCWLLRRMARSILEWYPGMKFLATCECAYEGDPSCALSPTPHVDPEVPSMTVYDVPYDFGLSRGKSLLISLVETEFVLVLDDDFVRSYHSCLECMLWRMRSKIHSAQWRPLDIVGFPVLEDERAFGAFRGKLRLTDQKLFLEPFVESTHPDGCARVDICPMVFLARTERMKTFQWQLDLPVGEHEQFFLSNKHKGIQVAVCFDSSFPHFRVNTSSPHYDARRERMRKLMTSVFARVGVAQSYYLFHKYSYTSSDDFDSLIEVGLEPHTVSDDTCDPRPHPPKPFRLVMMAVLSEGDHLAHRHALRQPSSYLSRLADAQACYWVFLVPAESRRDPQVRREFDEFGDIVFVPDGWTSTTLAYALEFFSTFELLWLMFIRDDVHFDVGKFIEFMREMEPPRMKLFYDPSSVRSVFGMSRDMHQLLANPAILSRLKPYREMWYALNQWAEPFQVERREITGGHVSVNFTAAGASCTHGASLLGLLTAEQLSMTSELSAAGVDPCAMF</sequence>
<organism evidence="2 3">
    <name type="scientific">Perkinsus olseni</name>
    <name type="common">Perkinsus atlanticus</name>
    <dbReference type="NCBI Taxonomy" id="32597"/>
    <lineage>
        <taxon>Eukaryota</taxon>
        <taxon>Sar</taxon>
        <taxon>Alveolata</taxon>
        <taxon>Perkinsozoa</taxon>
        <taxon>Perkinsea</taxon>
        <taxon>Perkinsida</taxon>
        <taxon>Perkinsidae</taxon>
        <taxon>Perkinsus</taxon>
    </lineage>
</organism>
<proteinExistence type="predicted"/>
<evidence type="ECO:0000313" key="3">
    <source>
        <dbReference type="Proteomes" id="UP000541610"/>
    </source>
</evidence>
<evidence type="ECO:0000313" key="2">
    <source>
        <dbReference type="EMBL" id="KAF4696767.1"/>
    </source>
</evidence>
<dbReference type="GO" id="GO:0005789">
    <property type="term" value="C:endoplasmic reticulum membrane"/>
    <property type="evidence" value="ECO:0007669"/>
    <property type="project" value="TreeGrafter"/>
</dbReference>
<protein>
    <recommendedName>
        <fullName evidence="1">Methyltransferase FkbM domain-containing protein</fullName>
    </recommendedName>
</protein>
<dbReference type="InterPro" id="IPR053202">
    <property type="entry name" value="EGF_Rcpt_Signaling_Reg"/>
</dbReference>
<dbReference type="InterPro" id="IPR006342">
    <property type="entry name" value="FkbM_mtfrase"/>
</dbReference>
<evidence type="ECO:0000259" key="1">
    <source>
        <dbReference type="Pfam" id="PF05050"/>
    </source>
</evidence>